<dbReference type="AlphaFoldDB" id="A0A6C0LM10"/>
<protein>
    <submittedName>
        <fullName evidence="2">Uncharacterized protein</fullName>
    </submittedName>
</protein>
<dbReference type="EMBL" id="MN740510">
    <property type="protein sequence ID" value="QHU30584.1"/>
    <property type="molecule type" value="Genomic_DNA"/>
</dbReference>
<sequence>MSTTCKDCGNKYKGNKCPLCIWKNFRVKSEKKKPPTSTQDIEISNLRDRLEEKNIEINDLRDRLKKRDTNVEQASTVVKLMRNRQEALKSKLDVSNEELNNEIELRKHREQRLIEEIESRRHMENLLTVTNEKCERLKNVIECQEYLEKKLSDENKRRLYVEDLITAANEEIERLKKVVTVANEERERSENVVKKAEVHARIVIQKYENINKDNVLLKSIIKDKNELYQGIETNYKMTKYEIQRLDEENASLKNRLFHLLVSHYSK</sequence>
<feature type="coiled-coil region" evidence="1">
    <location>
        <begin position="43"/>
        <end position="120"/>
    </location>
</feature>
<feature type="coiled-coil region" evidence="1">
    <location>
        <begin position="165"/>
        <end position="192"/>
    </location>
</feature>
<proteinExistence type="predicted"/>
<keyword evidence="1" id="KW-0175">Coiled coil</keyword>
<organism evidence="2">
    <name type="scientific">viral metagenome</name>
    <dbReference type="NCBI Taxonomy" id="1070528"/>
    <lineage>
        <taxon>unclassified sequences</taxon>
        <taxon>metagenomes</taxon>
        <taxon>organismal metagenomes</taxon>
    </lineage>
</organism>
<evidence type="ECO:0000313" key="2">
    <source>
        <dbReference type="EMBL" id="QHU30584.1"/>
    </source>
</evidence>
<accession>A0A6C0LM10</accession>
<evidence type="ECO:0000256" key="1">
    <source>
        <dbReference type="SAM" id="Coils"/>
    </source>
</evidence>
<name>A0A6C0LM10_9ZZZZ</name>
<reference evidence="2" key="1">
    <citation type="journal article" date="2020" name="Nature">
        <title>Giant virus diversity and host interactions through global metagenomics.</title>
        <authorList>
            <person name="Schulz F."/>
            <person name="Roux S."/>
            <person name="Paez-Espino D."/>
            <person name="Jungbluth S."/>
            <person name="Walsh D.A."/>
            <person name="Denef V.J."/>
            <person name="McMahon K.D."/>
            <person name="Konstantinidis K.T."/>
            <person name="Eloe-Fadrosh E.A."/>
            <person name="Kyrpides N.C."/>
            <person name="Woyke T."/>
        </authorList>
    </citation>
    <scope>NUCLEOTIDE SEQUENCE</scope>
    <source>
        <strain evidence="2">GVMAG-M-3300027833-19</strain>
    </source>
</reference>